<evidence type="ECO:0000256" key="4">
    <source>
        <dbReference type="ARBA" id="ARBA00023004"/>
    </source>
</evidence>
<accession>A0A147KKQ2</accession>
<gene>
    <name evidence="7" type="ORF">AC529_04480</name>
</gene>
<dbReference type="STRING" id="665004.AC529_04480"/>
<keyword evidence="8" id="KW-1185">Reference proteome</keyword>
<dbReference type="InterPro" id="IPR006058">
    <property type="entry name" value="2Fe2S_fd_BS"/>
</dbReference>
<dbReference type="Pfam" id="PF01799">
    <property type="entry name" value="Fer2_2"/>
    <property type="match status" value="1"/>
</dbReference>
<sequence length="163" mass="17160">MPGIGVAVTVDGVRHDDEVEACLPLTHYLHDRVSGGLPLGCEAAECGGCIVLVDGVAVKSCLMLAVQADGCEVTTVRGLADDDAVRCLARTFRRYVRRCAQCLPGLTVAAVDLLRDQEAVLSEQEIRARLAGVRCPCGDEADVVRAVREAADVLEALGTRTAG</sequence>
<evidence type="ECO:0000259" key="6">
    <source>
        <dbReference type="Pfam" id="PF01799"/>
    </source>
</evidence>
<comment type="caution">
    <text evidence="7">The sequence shown here is derived from an EMBL/GenBank/DDBJ whole genome shotgun (WGS) entry which is preliminary data.</text>
</comment>
<evidence type="ECO:0000256" key="3">
    <source>
        <dbReference type="ARBA" id="ARBA00023002"/>
    </source>
</evidence>
<dbReference type="EMBL" id="LGEM01000019">
    <property type="protein sequence ID" value="KUP97905.1"/>
    <property type="molecule type" value="Genomic_DNA"/>
</dbReference>
<dbReference type="RefSeq" id="WP_068756842.1">
    <property type="nucleotide sequence ID" value="NZ_KQ950182.1"/>
</dbReference>
<keyword evidence="5" id="KW-0411">Iron-sulfur</keyword>
<keyword evidence="2" id="KW-0479">Metal-binding</keyword>
<dbReference type="InterPro" id="IPR036884">
    <property type="entry name" value="2Fe-2S-bd_dom_sf"/>
</dbReference>
<dbReference type="PANTHER" id="PTHR44379">
    <property type="entry name" value="OXIDOREDUCTASE WITH IRON-SULFUR SUBUNIT"/>
    <property type="match status" value="1"/>
</dbReference>
<reference evidence="8" key="1">
    <citation type="journal article" date="2017" name="Acta Aliment.">
        <title>Plant polysaccharide degrading enzyme system of Thermpbifida cellulosilytica TB100 revealed by de novo genome project data.</title>
        <authorList>
            <person name="Toth A."/>
            <person name="Baka E."/>
            <person name="Luzics S."/>
            <person name="Bata-Vidacs I."/>
            <person name="Nagy I."/>
            <person name="Balint B."/>
            <person name="Herceg R."/>
            <person name="Olasz F."/>
            <person name="Wilk T."/>
            <person name="Nagy T."/>
            <person name="Kriszt B."/>
            <person name="Nagy I."/>
            <person name="Kukolya J."/>
        </authorList>
    </citation>
    <scope>NUCLEOTIDE SEQUENCE [LARGE SCALE GENOMIC DNA]</scope>
    <source>
        <strain evidence="8">TB100</strain>
    </source>
</reference>
<dbReference type="InterPro" id="IPR051452">
    <property type="entry name" value="Diverse_Oxidoreductases"/>
</dbReference>
<name>A0A147KKQ2_THECS</name>
<feature type="domain" description="[2Fe-2S]-binding" evidence="6">
    <location>
        <begin position="75"/>
        <end position="148"/>
    </location>
</feature>
<dbReference type="InterPro" id="IPR012675">
    <property type="entry name" value="Beta-grasp_dom_sf"/>
</dbReference>
<evidence type="ECO:0000256" key="1">
    <source>
        <dbReference type="ARBA" id="ARBA00022714"/>
    </source>
</evidence>
<dbReference type="GO" id="GO:0046872">
    <property type="term" value="F:metal ion binding"/>
    <property type="evidence" value="ECO:0007669"/>
    <property type="project" value="UniProtKB-KW"/>
</dbReference>
<dbReference type="GO" id="GO:0051537">
    <property type="term" value="F:2 iron, 2 sulfur cluster binding"/>
    <property type="evidence" value="ECO:0007669"/>
    <property type="project" value="UniProtKB-KW"/>
</dbReference>
<dbReference type="SUPFAM" id="SSF47741">
    <property type="entry name" value="CO dehydrogenase ISP C-domain like"/>
    <property type="match status" value="1"/>
</dbReference>
<dbReference type="Proteomes" id="UP000074382">
    <property type="component" value="Unassembled WGS sequence"/>
</dbReference>
<dbReference type="OrthoDB" id="3530637at2"/>
<dbReference type="InterPro" id="IPR036010">
    <property type="entry name" value="2Fe-2S_ferredoxin-like_sf"/>
</dbReference>
<protein>
    <submittedName>
        <fullName evidence="7">Carbon monoxide dehydrogenase</fullName>
    </submittedName>
</protein>
<proteinExistence type="predicted"/>
<dbReference type="GO" id="GO:0016491">
    <property type="term" value="F:oxidoreductase activity"/>
    <property type="evidence" value="ECO:0007669"/>
    <property type="project" value="UniProtKB-KW"/>
</dbReference>
<dbReference type="PANTHER" id="PTHR44379:SF5">
    <property type="entry name" value="OXIDOREDUCTASE WITH IRON-SULFUR SUBUNIT"/>
    <property type="match status" value="1"/>
</dbReference>
<dbReference type="PROSITE" id="PS00197">
    <property type="entry name" value="2FE2S_FER_1"/>
    <property type="match status" value="1"/>
</dbReference>
<evidence type="ECO:0000313" key="8">
    <source>
        <dbReference type="Proteomes" id="UP000074382"/>
    </source>
</evidence>
<dbReference type="InterPro" id="IPR002888">
    <property type="entry name" value="2Fe-2S-bd"/>
</dbReference>
<keyword evidence="4" id="KW-0408">Iron</keyword>
<keyword evidence="1" id="KW-0001">2Fe-2S</keyword>
<dbReference type="Gene3D" id="1.10.150.120">
    <property type="entry name" value="[2Fe-2S]-binding domain"/>
    <property type="match status" value="1"/>
</dbReference>
<evidence type="ECO:0000256" key="5">
    <source>
        <dbReference type="ARBA" id="ARBA00023014"/>
    </source>
</evidence>
<dbReference type="SUPFAM" id="SSF54292">
    <property type="entry name" value="2Fe-2S ferredoxin-like"/>
    <property type="match status" value="1"/>
</dbReference>
<organism evidence="7 8">
    <name type="scientific">Thermobifida cellulosilytica TB100</name>
    <dbReference type="NCBI Taxonomy" id="665004"/>
    <lineage>
        <taxon>Bacteria</taxon>
        <taxon>Bacillati</taxon>
        <taxon>Actinomycetota</taxon>
        <taxon>Actinomycetes</taxon>
        <taxon>Streptosporangiales</taxon>
        <taxon>Nocardiopsidaceae</taxon>
        <taxon>Thermobifida</taxon>
    </lineage>
</organism>
<keyword evidence="3" id="KW-0560">Oxidoreductase</keyword>
<evidence type="ECO:0000313" key="7">
    <source>
        <dbReference type="EMBL" id="KUP97905.1"/>
    </source>
</evidence>
<evidence type="ECO:0000256" key="2">
    <source>
        <dbReference type="ARBA" id="ARBA00022723"/>
    </source>
</evidence>
<dbReference type="PATRIC" id="fig|665004.4.peg.2800"/>
<dbReference type="AlphaFoldDB" id="A0A147KKQ2"/>
<dbReference type="Gene3D" id="3.10.20.30">
    <property type="match status" value="1"/>
</dbReference>